<keyword evidence="1" id="KW-0175">Coiled coil</keyword>
<dbReference type="Proteomes" id="UP000013137">
    <property type="component" value="Unassembled WGS sequence"/>
</dbReference>
<dbReference type="InterPro" id="IPR021222">
    <property type="entry name" value="DUF2714"/>
</dbReference>
<evidence type="ECO:0000313" key="2">
    <source>
        <dbReference type="EMBL" id="ENY54072.1"/>
    </source>
</evidence>
<dbReference type="Pfam" id="PF10896">
    <property type="entry name" value="DUF2714"/>
    <property type="match status" value="1"/>
</dbReference>
<comment type="caution">
    <text evidence="2">The sequence shown here is derived from an EMBL/GenBank/DDBJ whole genome shotgun (WGS) entry which is preliminary data.</text>
</comment>
<dbReference type="PATRIC" id="fig|1188234.3.peg.120"/>
<feature type="coiled-coil region" evidence="1">
    <location>
        <begin position="1"/>
        <end position="32"/>
    </location>
</feature>
<sequence length="167" mass="19635">MKKIEKQKQNLLLEANKKIELLNQEFENLKNQNNFISFDKLISTILLKSNLDKNKNEEKILFGWIKKACEQKYDLVFDAFVISFNLDANLNNLYMVPTLLKNQSSNFEAIDFSSDSNLFNSNFIMNLNIEIKFLLANGFYVEVIKGIIMKKNNDFELFYSQEHILGW</sequence>
<keyword evidence="3" id="KW-1185">Reference proteome</keyword>
<dbReference type="EMBL" id="AMWK01000004">
    <property type="protein sequence ID" value="ENY54072.1"/>
    <property type="molecule type" value="Genomic_DNA"/>
</dbReference>
<dbReference type="OrthoDB" id="398973at2"/>
<organism evidence="2 3">
    <name type="scientific">Metamycoplasma alkalescens 14918</name>
    <dbReference type="NCBI Taxonomy" id="1188234"/>
    <lineage>
        <taxon>Bacteria</taxon>
        <taxon>Bacillati</taxon>
        <taxon>Mycoplasmatota</taxon>
        <taxon>Mycoplasmoidales</taxon>
        <taxon>Metamycoplasmataceae</taxon>
        <taxon>Metamycoplasma</taxon>
    </lineage>
</organism>
<evidence type="ECO:0000256" key="1">
    <source>
        <dbReference type="SAM" id="Coils"/>
    </source>
</evidence>
<evidence type="ECO:0000313" key="3">
    <source>
        <dbReference type="Proteomes" id="UP000013137"/>
    </source>
</evidence>
<protein>
    <submittedName>
        <fullName evidence="2">Uncharacterized protein</fullName>
    </submittedName>
</protein>
<proteinExistence type="predicted"/>
<gene>
    <name evidence="2" type="ORF">MALK_1340</name>
</gene>
<dbReference type="AlphaFoldDB" id="N9U0J4"/>
<reference evidence="2 3" key="1">
    <citation type="journal article" date="2013" name="Genome Announc.">
        <title>Draft Genome Sequences of Mycoplasma alkalescens, Mycoplasma arginini, and Mycoplasma bovigenitalium, Three Species with Equivocal Pathogenic Status for Cattle.</title>
        <authorList>
            <person name="Manso-Silvan L."/>
            <person name="Tardy F."/>
            <person name="Baranowski E."/>
            <person name="Barre A."/>
            <person name="Blanchard A."/>
            <person name="Breton M."/>
            <person name="Couture C."/>
            <person name="Citti C."/>
            <person name="Dordet-Frisoni E."/>
            <person name="Dupuy V."/>
            <person name="Gaurivaud P."/>
            <person name="Jacob D."/>
            <person name="Lemaitre C."/>
            <person name="Nikolski M."/>
            <person name="Nouvel L.X."/>
            <person name="Poumarat F."/>
            <person name="Thebault P."/>
            <person name="Theil S."/>
            <person name="Thiaucourt F."/>
            <person name="Sirand-Pugnet P."/>
        </authorList>
    </citation>
    <scope>NUCLEOTIDE SEQUENCE [LARGE SCALE GENOMIC DNA]</scope>
    <source>
        <strain evidence="2 3">14918</strain>
    </source>
</reference>
<name>N9U0J4_9BACT</name>
<accession>N9U0J4</accession>
<dbReference type="RefSeq" id="WP_002881009.1">
    <property type="nucleotide sequence ID" value="NZ_AMWK01000004.1"/>
</dbReference>